<dbReference type="EMBL" id="FOHN01000011">
    <property type="protein sequence ID" value="SET22982.1"/>
    <property type="molecule type" value="Genomic_DNA"/>
</dbReference>
<proteinExistence type="predicted"/>
<evidence type="ECO:0000313" key="1">
    <source>
        <dbReference type="EMBL" id="SET22982.1"/>
    </source>
</evidence>
<dbReference type="InterPro" id="IPR053735">
    <property type="entry name" value="Type_III_TA_endoRNase"/>
</dbReference>
<dbReference type="Proteomes" id="UP000199800">
    <property type="component" value="Unassembled WGS sequence"/>
</dbReference>
<protein>
    <recommendedName>
        <fullName evidence="3">Type III toxin-antitoxin system ToxN/AbiQ family toxin</fullName>
    </recommendedName>
</protein>
<organism evidence="1 2">
    <name type="scientific">[Clostridium] polysaccharolyticum</name>
    <dbReference type="NCBI Taxonomy" id="29364"/>
    <lineage>
        <taxon>Bacteria</taxon>
        <taxon>Bacillati</taxon>
        <taxon>Bacillota</taxon>
        <taxon>Clostridia</taxon>
        <taxon>Lachnospirales</taxon>
        <taxon>Lachnospiraceae</taxon>
    </lineage>
</organism>
<accession>A0A1I0CUL9</accession>
<dbReference type="OrthoDB" id="1682300at2"/>
<name>A0A1I0CUL9_9FIRM</name>
<keyword evidence="2" id="KW-1185">Reference proteome</keyword>
<dbReference type="Gene3D" id="3.10.129.130">
    <property type="match status" value="1"/>
</dbReference>
<sequence>MEVGKLYFVKDEFYEKFKGCGLLENKEMVNGKQHGRPCCYLFKFNNSDEEIYWMIPISSKISTYKAEYDKSIKKYSICDNISFGYVLGEQRAFLPQNLFPVTKNYIIGTYKDINTGLDIVIPKDLVADLNKKARKKIRYNQQGKKFGMTDIMRIYNELIKEVAIK</sequence>
<dbReference type="InterPro" id="IPR058108">
    <property type="entry name" value="CptIN-like"/>
</dbReference>
<dbReference type="NCBIfam" id="NF047359">
    <property type="entry name" value="CptIN"/>
    <property type="match status" value="1"/>
</dbReference>
<dbReference type="AlphaFoldDB" id="A0A1I0CUL9"/>
<evidence type="ECO:0008006" key="3">
    <source>
        <dbReference type="Google" id="ProtNLM"/>
    </source>
</evidence>
<gene>
    <name evidence="1" type="ORF">SAMN04487772_11158</name>
</gene>
<dbReference type="CDD" id="cd17492">
    <property type="entry name" value="toxin_CptN"/>
    <property type="match status" value="1"/>
</dbReference>
<dbReference type="RefSeq" id="WP_092477873.1">
    <property type="nucleotide sequence ID" value="NZ_FOHN01000011.1"/>
</dbReference>
<evidence type="ECO:0000313" key="2">
    <source>
        <dbReference type="Proteomes" id="UP000199800"/>
    </source>
</evidence>
<reference evidence="1 2" key="1">
    <citation type="submission" date="2016-10" db="EMBL/GenBank/DDBJ databases">
        <authorList>
            <person name="de Groot N.N."/>
        </authorList>
    </citation>
    <scope>NUCLEOTIDE SEQUENCE [LARGE SCALE GENOMIC DNA]</scope>
    <source>
        <strain evidence="1 2">DSM 1801</strain>
    </source>
</reference>